<evidence type="ECO:0000313" key="3">
    <source>
        <dbReference type="Proteomes" id="UP000826540"/>
    </source>
</evidence>
<dbReference type="EMBL" id="CP080598">
    <property type="protein sequence ID" value="QYX30735.1"/>
    <property type="molecule type" value="Genomic_DNA"/>
</dbReference>
<dbReference type="Proteomes" id="UP000826540">
    <property type="component" value="Chromosome"/>
</dbReference>
<feature type="signal peptide" evidence="1">
    <location>
        <begin position="1"/>
        <end position="28"/>
    </location>
</feature>
<proteinExistence type="predicted"/>
<accession>A0ABX8WWC9</accession>
<sequence>MSLRHSLIASSLILAPITILGFGSAAFANNPNDSVIATGNVPSIIAIDTTATAAASALPMAAGAQTAHIANVYITSNNTAGITITATSTNSGELVSDNNPADNINYTVAIVNDGATAPSSGTAIGSLSQSETTGFNATTGVKPMDLYIIYTVPTLPKKGGYSDTITLTVADN</sequence>
<organism evidence="2 3">
    <name type="scientific">Sphaerospermopsis torques-reginae ITEP-024</name>
    <dbReference type="NCBI Taxonomy" id="984208"/>
    <lineage>
        <taxon>Bacteria</taxon>
        <taxon>Bacillati</taxon>
        <taxon>Cyanobacteriota</taxon>
        <taxon>Cyanophyceae</taxon>
        <taxon>Nostocales</taxon>
        <taxon>Aphanizomenonaceae</taxon>
        <taxon>Sphaerospermopsis</taxon>
        <taxon>Sphaerospermopsis torques-reginae</taxon>
    </lineage>
</organism>
<protein>
    <recommendedName>
        <fullName evidence="4">Spore coat protein U domain-containing protein</fullName>
    </recommendedName>
</protein>
<name>A0ABX8WWC9_9CYAN</name>
<evidence type="ECO:0000256" key="1">
    <source>
        <dbReference type="SAM" id="SignalP"/>
    </source>
</evidence>
<reference evidence="2 3" key="1">
    <citation type="journal article" date="2022" name="J. Am. Chem. Soc.">
        <title>Biosynthesis of Guanitoxin Enables Global Environmental Detection in Freshwater Cyanobacteria.</title>
        <authorList>
            <person name="Lima S.T."/>
            <person name="Fallon T.R."/>
            <person name="Cordoza J.L."/>
            <person name="Chekan J.R."/>
            <person name="Delbaje E."/>
            <person name="Hopiavuori A.R."/>
            <person name="Alvarenga D.O."/>
            <person name="Wood S.M."/>
            <person name="Luhavaya H."/>
            <person name="Baumgartner J.T."/>
            <person name="Dorr F.A."/>
            <person name="Etchegaray A."/>
            <person name="Pinto E."/>
            <person name="McKinnie S.M.K."/>
            <person name="Fiore M.F."/>
            <person name="Moore B.S."/>
        </authorList>
    </citation>
    <scope>NUCLEOTIDE SEQUENCE [LARGE SCALE GENOMIC DNA]</scope>
    <source>
        <strain evidence="2 3">ITEP-024</strain>
    </source>
</reference>
<evidence type="ECO:0000313" key="2">
    <source>
        <dbReference type="EMBL" id="QYX30735.1"/>
    </source>
</evidence>
<feature type="chain" id="PRO_5046956536" description="Spore coat protein U domain-containing protein" evidence="1">
    <location>
        <begin position="29"/>
        <end position="172"/>
    </location>
</feature>
<keyword evidence="1" id="KW-0732">Signal</keyword>
<gene>
    <name evidence="2" type="ORF">K2F26_17915</name>
</gene>
<keyword evidence="3" id="KW-1185">Reference proteome</keyword>
<evidence type="ECO:0008006" key="4">
    <source>
        <dbReference type="Google" id="ProtNLM"/>
    </source>
</evidence>
<dbReference type="RefSeq" id="WP_220608879.1">
    <property type="nucleotide sequence ID" value="NZ_CP080598.1"/>
</dbReference>